<sequence length="310" mass="36499">MASERGPLRIRPPEACYPWKAAYQARHASAAHFPSECEMEAGKTLAHSVLVRNLRYETTTQTVREAFERFGKIRDVYLPLEFDTQEPRGFGFVEFSQSEAAAEAVKAMDNATLDGSVVTCCLAQDRRKSPNSMRRTYRNVDSYRRYDGVAPGGRRPDYYGRPRSRSRSPFARYAQRSPSFDRHYVAHRGERPFYSRYEHDRSPGRYHLPYHPPARDYRDERDHRDGREPRDYREHRGYGGYRDLRDALDYRPEHVSREPRRYPERSHHADYASSRRTHDHRISPPRGHEGRHMNGSQPEPSDLHDRRPEH</sequence>
<comment type="caution">
    <text evidence="9">The sequence shown here is derived from an EMBL/GenBank/DDBJ whole genome shotgun (WGS) entry which is preliminary data.</text>
</comment>
<dbReference type="SMART" id="SM00360">
    <property type="entry name" value="RRM"/>
    <property type="match status" value="1"/>
</dbReference>
<keyword evidence="10" id="KW-1185">Reference proteome</keyword>
<protein>
    <submittedName>
        <fullName evidence="9">RNA binding motif-containing protein, putative</fullName>
    </submittedName>
</protein>
<feature type="compositionally biased region" description="Basic and acidic residues" evidence="7">
    <location>
        <begin position="280"/>
        <end position="292"/>
    </location>
</feature>
<dbReference type="PANTHER" id="PTHR48028:SF4">
    <property type="entry name" value="SC35-LIKE SPLICING FACTOR"/>
    <property type="match status" value="1"/>
</dbReference>
<dbReference type="GO" id="GO:0003723">
    <property type="term" value="F:RNA binding"/>
    <property type="evidence" value="ECO:0007669"/>
    <property type="project" value="UniProtKB-UniRule"/>
</dbReference>
<accession>A0AAV4LYK0</accession>
<feature type="region of interest" description="Disordered" evidence="7">
    <location>
        <begin position="145"/>
        <end position="175"/>
    </location>
</feature>
<evidence type="ECO:0000256" key="2">
    <source>
        <dbReference type="ARBA" id="ARBA00022664"/>
    </source>
</evidence>
<comment type="subcellular location">
    <subcellularLocation>
        <location evidence="1">Nucleus</location>
    </subcellularLocation>
</comment>
<keyword evidence="5" id="KW-0539">Nucleus</keyword>
<reference evidence="9 10" key="1">
    <citation type="submission" date="2021-06" db="EMBL/GenBank/DDBJ databases">
        <title>Genome sequence of Babesia caballi.</title>
        <authorList>
            <person name="Yamagishi J."/>
            <person name="Kidaka T."/>
            <person name="Ochi A."/>
        </authorList>
    </citation>
    <scope>NUCLEOTIDE SEQUENCE [LARGE SCALE GENOMIC DNA]</scope>
    <source>
        <strain evidence="9">USDA-D6B2</strain>
    </source>
</reference>
<dbReference type="AlphaFoldDB" id="A0AAV4LYK0"/>
<evidence type="ECO:0000313" key="10">
    <source>
        <dbReference type="Proteomes" id="UP001497744"/>
    </source>
</evidence>
<dbReference type="Pfam" id="PF00076">
    <property type="entry name" value="RRM_1"/>
    <property type="match status" value="1"/>
</dbReference>
<gene>
    <name evidence="9" type="ORF">BcabD6B2_41270</name>
</gene>
<feature type="compositionally biased region" description="Basic and acidic residues" evidence="7">
    <location>
        <begin position="213"/>
        <end position="270"/>
    </location>
</feature>
<evidence type="ECO:0000313" key="9">
    <source>
        <dbReference type="EMBL" id="GIX64692.1"/>
    </source>
</evidence>
<feature type="region of interest" description="Disordered" evidence="7">
    <location>
        <begin position="195"/>
        <end position="310"/>
    </location>
</feature>
<name>A0AAV4LYK0_BABCB</name>
<evidence type="ECO:0000256" key="7">
    <source>
        <dbReference type="SAM" id="MobiDB-lite"/>
    </source>
</evidence>
<keyword evidence="4" id="KW-0508">mRNA splicing</keyword>
<evidence type="ECO:0000256" key="1">
    <source>
        <dbReference type="ARBA" id="ARBA00004123"/>
    </source>
</evidence>
<dbReference type="GeneID" id="94196173"/>
<dbReference type="EMBL" id="BPLF01000003">
    <property type="protein sequence ID" value="GIX64692.1"/>
    <property type="molecule type" value="Genomic_DNA"/>
</dbReference>
<dbReference type="PANTHER" id="PTHR48028">
    <property type="entry name" value="GLYCINE-RICH RNA-BINDING PROTEIN RZ1A"/>
    <property type="match status" value="1"/>
</dbReference>
<dbReference type="SUPFAM" id="SSF54928">
    <property type="entry name" value="RNA-binding domain, RBD"/>
    <property type="match status" value="1"/>
</dbReference>
<dbReference type="GO" id="GO:0006397">
    <property type="term" value="P:mRNA processing"/>
    <property type="evidence" value="ECO:0007669"/>
    <property type="project" value="UniProtKB-KW"/>
</dbReference>
<keyword evidence="2" id="KW-0507">mRNA processing</keyword>
<evidence type="ECO:0000256" key="6">
    <source>
        <dbReference type="PROSITE-ProRule" id="PRU00176"/>
    </source>
</evidence>
<dbReference type="GO" id="GO:0005634">
    <property type="term" value="C:nucleus"/>
    <property type="evidence" value="ECO:0007669"/>
    <property type="project" value="UniProtKB-SubCell"/>
</dbReference>
<evidence type="ECO:0000259" key="8">
    <source>
        <dbReference type="PROSITE" id="PS50102"/>
    </source>
</evidence>
<dbReference type="RefSeq" id="XP_067716761.1">
    <property type="nucleotide sequence ID" value="XM_067860660.1"/>
</dbReference>
<evidence type="ECO:0000256" key="5">
    <source>
        <dbReference type="ARBA" id="ARBA00023242"/>
    </source>
</evidence>
<dbReference type="InterPro" id="IPR051106">
    <property type="entry name" value="RNA-bind/splicing_reg"/>
</dbReference>
<dbReference type="Gene3D" id="3.30.70.330">
    <property type="match status" value="1"/>
</dbReference>
<dbReference type="InterPro" id="IPR000504">
    <property type="entry name" value="RRM_dom"/>
</dbReference>
<feature type="domain" description="RRM" evidence="8">
    <location>
        <begin position="47"/>
        <end position="125"/>
    </location>
</feature>
<organism evidence="9 10">
    <name type="scientific">Babesia caballi</name>
    <dbReference type="NCBI Taxonomy" id="5871"/>
    <lineage>
        <taxon>Eukaryota</taxon>
        <taxon>Sar</taxon>
        <taxon>Alveolata</taxon>
        <taxon>Apicomplexa</taxon>
        <taxon>Aconoidasida</taxon>
        <taxon>Piroplasmida</taxon>
        <taxon>Babesiidae</taxon>
        <taxon>Babesia</taxon>
    </lineage>
</organism>
<dbReference type="InterPro" id="IPR012677">
    <property type="entry name" value="Nucleotide-bd_a/b_plait_sf"/>
</dbReference>
<proteinExistence type="predicted"/>
<keyword evidence="3 6" id="KW-0694">RNA-binding</keyword>
<dbReference type="InterPro" id="IPR035979">
    <property type="entry name" value="RBD_domain_sf"/>
</dbReference>
<evidence type="ECO:0000256" key="3">
    <source>
        <dbReference type="ARBA" id="ARBA00022884"/>
    </source>
</evidence>
<dbReference type="PROSITE" id="PS50102">
    <property type="entry name" value="RRM"/>
    <property type="match status" value="1"/>
</dbReference>
<evidence type="ECO:0000256" key="4">
    <source>
        <dbReference type="ARBA" id="ARBA00023187"/>
    </source>
</evidence>
<dbReference type="GO" id="GO:0008380">
    <property type="term" value="P:RNA splicing"/>
    <property type="evidence" value="ECO:0007669"/>
    <property type="project" value="UniProtKB-KW"/>
</dbReference>
<feature type="compositionally biased region" description="Basic and acidic residues" evidence="7">
    <location>
        <begin position="301"/>
        <end position="310"/>
    </location>
</feature>
<dbReference type="Proteomes" id="UP001497744">
    <property type="component" value="Unassembled WGS sequence"/>
</dbReference>